<dbReference type="InterPro" id="IPR050860">
    <property type="entry name" value="FeoB_GTPase"/>
</dbReference>
<organism evidence="2">
    <name type="scientific">Acinetobacter baumannii</name>
    <dbReference type="NCBI Taxonomy" id="470"/>
    <lineage>
        <taxon>Bacteria</taxon>
        <taxon>Pseudomonadati</taxon>
        <taxon>Pseudomonadota</taxon>
        <taxon>Gammaproteobacteria</taxon>
        <taxon>Moraxellales</taxon>
        <taxon>Moraxellaceae</taxon>
        <taxon>Acinetobacter</taxon>
        <taxon>Acinetobacter calcoaceticus/baumannii complex</taxon>
    </lineage>
</organism>
<dbReference type="Gene3D" id="3.40.50.300">
    <property type="entry name" value="P-loop containing nucleotide triphosphate hydrolases"/>
    <property type="match status" value="1"/>
</dbReference>
<feature type="domain" description="FeoB-type G" evidence="1">
    <location>
        <begin position="1"/>
        <end position="82"/>
    </location>
</feature>
<sequence length="132" mass="14847">IYVCVVDATNLHLHLSLVLEIRALNRPMLLVLNMMDEVKKRGISIDINKLSELLGIPVIEAVAVKTKGVQDLLNQLDKKNLFVTPYHSDLNHFDQIKNITKQVILKNDNGDARTAFLDKIFLHPVLGLAILT</sequence>
<comment type="caution">
    <text evidence="2">The sequence shown here is derived from an EMBL/GenBank/DDBJ whole genome shotgun (WGS) entry which is preliminary data.</text>
</comment>
<proteinExistence type="predicted"/>
<accession>A0ABD5DUW2</accession>
<dbReference type="PANTHER" id="PTHR43185:SF1">
    <property type="entry name" value="FE(2+) TRANSPORTER FEOB"/>
    <property type="match status" value="1"/>
</dbReference>
<protein>
    <submittedName>
        <fullName evidence="2">Ferrous iron transporter B</fullName>
    </submittedName>
</protein>
<dbReference type="PROSITE" id="PS51711">
    <property type="entry name" value="G_FEOB"/>
    <property type="match status" value="1"/>
</dbReference>
<dbReference type="Pfam" id="PF02421">
    <property type="entry name" value="FeoB_N"/>
    <property type="match status" value="1"/>
</dbReference>
<evidence type="ECO:0000313" key="2">
    <source>
        <dbReference type="EMBL" id="MDR8433424.1"/>
    </source>
</evidence>
<feature type="non-terminal residue" evidence="2">
    <location>
        <position position="132"/>
    </location>
</feature>
<dbReference type="EMBL" id="VMAF01000328">
    <property type="protein sequence ID" value="MDR8433424.1"/>
    <property type="molecule type" value="Genomic_DNA"/>
</dbReference>
<dbReference type="InterPro" id="IPR030389">
    <property type="entry name" value="G_FEOB_dom"/>
</dbReference>
<evidence type="ECO:0000259" key="1">
    <source>
        <dbReference type="PROSITE" id="PS51711"/>
    </source>
</evidence>
<feature type="non-terminal residue" evidence="2">
    <location>
        <position position="1"/>
    </location>
</feature>
<name>A0ABD5DUW2_ACIBA</name>
<dbReference type="AlphaFoldDB" id="A0ABD5DUW2"/>
<dbReference type="SUPFAM" id="SSF52540">
    <property type="entry name" value="P-loop containing nucleoside triphosphate hydrolases"/>
    <property type="match status" value="1"/>
</dbReference>
<gene>
    <name evidence="2" type="ORF">FPK63_20510</name>
</gene>
<reference evidence="2" key="1">
    <citation type="submission" date="2019-07" db="EMBL/GenBank/DDBJ databases">
        <title>Biological characteristics of mucoid Acinetobacter baumannii from a general hospital in China.</title>
        <authorList>
            <person name="Hua X."/>
            <person name="Yu Y."/>
        </authorList>
    </citation>
    <scope>NUCLEOTIDE SEQUENCE</scope>
    <source>
        <strain evidence="2">N8</strain>
    </source>
</reference>
<dbReference type="PANTHER" id="PTHR43185">
    <property type="entry name" value="FERROUS IRON TRANSPORT PROTEIN B"/>
    <property type="match status" value="1"/>
</dbReference>
<dbReference type="InterPro" id="IPR027417">
    <property type="entry name" value="P-loop_NTPase"/>
</dbReference>